<dbReference type="AlphaFoldDB" id="A0A7G1HYK8"/>
<evidence type="ECO:0000313" key="2">
    <source>
        <dbReference type="Proteomes" id="UP000594042"/>
    </source>
</evidence>
<dbReference type="KEGG" id="copr:Cop2CBH44_18770"/>
<organism evidence="1 2">
    <name type="scientific">Coprobacter secundus subsp. similis</name>
    <dbReference type="NCBI Taxonomy" id="2751153"/>
    <lineage>
        <taxon>Bacteria</taxon>
        <taxon>Pseudomonadati</taxon>
        <taxon>Bacteroidota</taxon>
        <taxon>Bacteroidia</taxon>
        <taxon>Bacteroidales</taxon>
        <taxon>Barnesiellaceae</taxon>
        <taxon>Coprobacter</taxon>
    </lineage>
</organism>
<dbReference type="Proteomes" id="UP000594042">
    <property type="component" value="Chromosome"/>
</dbReference>
<reference evidence="2" key="1">
    <citation type="submission" date="2020-07" db="EMBL/GenBank/DDBJ databases">
        <title>Complete genome sequencing of Coprobacter sp. strain 2CBH44.</title>
        <authorList>
            <person name="Sakamoto M."/>
            <person name="Murakami T."/>
            <person name="Mori H."/>
        </authorList>
    </citation>
    <scope>NUCLEOTIDE SEQUENCE [LARGE SCALE GENOMIC DNA]</scope>
    <source>
        <strain evidence="2">2CBH44</strain>
    </source>
</reference>
<proteinExistence type="predicted"/>
<gene>
    <name evidence="1" type="ORF">Cop2CBH44_18770</name>
</gene>
<name>A0A7G1HYK8_9BACT</name>
<accession>A0A7G1HYK8</accession>
<evidence type="ECO:0008006" key="3">
    <source>
        <dbReference type="Google" id="ProtNLM"/>
    </source>
</evidence>
<dbReference type="InterPro" id="IPR032578">
    <property type="entry name" value="DUF4919"/>
</dbReference>
<dbReference type="EMBL" id="AP023322">
    <property type="protein sequence ID" value="BCI63524.1"/>
    <property type="molecule type" value="Genomic_DNA"/>
</dbReference>
<protein>
    <recommendedName>
        <fullName evidence="3">DUF4919 domain-containing protein</fullName>
    </recommendedName>
</protein>
<evidence type="ECO:0000313" key="1">
    <source>
        <dbReference type="EMBL" id="BCI63524.1"/>
    </source>
</evidence>
<dbReference type="RefSeq" id="WP_021929529.1">
    <property type="nucleotide sequence ID" value="NZ_AP023322.1"/>
</dbReference>
<keyword evidence="2" id="KW-1185">Reference proteome</keyword>
<dbReference type="Pfam" id="PF16266">
    <property type="entry name" value="DUF4919"/>
    <property type="match status" value="1"/>
</dbReference>
<sequence>MKNNYISAKYILYIIFCTLLFGNTGSAQEIEMDIPNLKRIESSIRDFNSEMYYPRLMRRYINNDTTLTLNEFRHLYLGYSFQESYNPYRISPHIEKLANLYARYEHSTTECDSIIKYATLAVDDFPFDLRQINMLIYAYKQKKMKDIAAIWEYKLKNIVNAILSTGNGEKPETAWYVIYPTHEYDVVNRMGFTGAKYTFIEPTFDYLEVEKNPLNVKGYYFNVSRILQEYDRKYKD</sequence>